<keyword evidence="2" id="KW-1185">Reference proteome</keyword>
<evidence type="ECO:0000313" key="1">
    <source>
        <dbReference type="EMBL" id="KAJ3664730.1"/>
    </source>
</evidence>
<sequence length="147" mass="16282">MLLQFLFTFHRDLPSPQKARNHLPIVRPTEINNVGRRLSLDYHLNQIFRRDGKPIFKQMRVSDFGILRRGAEVDWNIQPVMLRAICINVERTFLGSGSNFCGLGDGDILVSSEGGDGAEVRILGIFGAGFRGDAAVQSGAKTVLGRN</sequence>
<dbReference type="EMBL" id="JALNTZ010000001">
    <property type="protein sequence ID" value="KAJ3664730.1"/>
    <property type="molecule type" value="Genomic_DNA"/>
</dbReference>
<reference evidence="1" key="1">
    <citation type="journal article" date="2023" name="G3 (Bethesda)">
        <title>Whole genome assemblies of Zophobas morio and Tenebrio molitor.</title>
        <authorList>
            <person name="Kaur S."/>
            <person name="Stinson S.A."/>
            <person name="diCenzo G.C."/>
        </authorList>
    </citation>
    <scope>NUCLEOTIDE SEQUENCE</scope>
    <source>
        <strain evidence="1">QUZm001</strain>
    </source>
</reference>
<protein>
    <submittedName>
        <fullName evidence="1">Uncharacterized protein</fullName>
    </submittedName>
</protein>
<gene>
    <name evidence="1" type="ORF">Zmor_000276</name>
</gene>
<dbReference type="Proteomes" id="UP001168821">
    <property type="component" value="Unassembled WGS sequence"/>
</dbReference>
<name>A0AA38MNF5_9CUCU</name>
<dbReference type="AlphaFoldDB" id="A0AA38MNF5"/>
<evidence type="ECO:0000313" key="2">
    <source>
        <dbReference type="Proteomes" id="UP001168821"/>
    </source>
</evidence>
<organism evidence="1 2">
    <name type="scientific">Zophobas morio</name>
    <dbReference type="NCBI Taxonomy" id="2755281"/>
    <lineage>
        <taxon>Eukaryota</taxon>
        <taxon>Metazoa</taxon>
        <taxon>Ecdysozoa</taxon>
        <taxon>Arthropoda</taxon>
        <taxon>Hexapoda</taxon>
        <taxon>Insecta</taxon>
        <taxon>Pterygota</taxon>
        <taxon>Neoptera</taxon>
        <taxon>Endopterygota</taxon>
        <taxon>Coleoptera</taxon>
        <taxon>Polyphaga</taxon>
        <taxon>Cucujiformia</taxon>
        <taxon>Tenebrionidae</taxon>
        <taxon>Zophobas</taxon>
    </lineage>
</organism>
<proteinExistence type="predicted"/>
<accession>A0AA38MNF5</accession>
<comment type="caution">
    <text evidence="1">The sequence shown here is derived from an EMBL/GenBank/DDBJ whole genome shotgun (WGS) entry which is preliminary data.</text>
</comment>